<organism evidence="6 7">
    <name type="scientific">Dispira parvispora</name>
    <dbReference type="NCBI Taxonomy" id="1520584"/>
    <lineage>
        <taxon>Eukaryota</taxon>
        <taxon>Fungi</taxon>
        <taxon>Fungi incertae sedis</taxon>
        <taxon>Zoopagomycota</taxon>
        <taxon>Kickxellomycotina</taxon>
        <taxon>Dimargaritomycetes</taxon>
        <taxon>Dimargaritales</taxon>
        <taxon>Dimargaritaceae</taxon>
        <taxon>Dispira</taxon>
    </lineage>
</organism>
<proteinExistence type="predicted"/>
<dbReference type="Pfam" id="PF00176">
    <property type="entry name" value="SNF2-rel_dom"/>
    <property type="match status" value="1"/>
</dbReference>
<evidence type="ECO:0000313" key="6">
    <source>
        <dbReference type="EMBL" id="KAJ1969353.1"/>
    </source>
</evidence>
<keyword evidence="2" id="KW-0378">Hydrolase</keyword>
<dbReference type="Proteomes" id="UP001150925">
    <property type="component" value="Unassembled WGS sequence"/>
</dbReference>
<dbReference type="InterPro" id="IPR050628">
    <property type="entry name" value="SNF2_RAD54_helicase_TF"/>
</dbReference>
<feature type="compositionally biased region" description="Acidic residues" evidence="4">
    <location>
        <begin position="202"/>
        <end position="224"/>
    </location>
</feature>
<reference evidence="6" key="1">
    <citation type="submission" date="2022-07" db="EMBL/GenBank/DDBJ databases">
        <title>Phylogenomic reconstructions and comparative analyses of Kickxellomycotina fungi.</title>
        <authorList>
            <person name="Reynolds N.K."/>
            <person name="Stajich J.E."/>
            <person name="Barry K."/>
            <person name="Grigoriev I.V."/>
            <person name="Crous P."/>
            <person name="Smith M.E."/>
        </authorList>
    </citation>
    <scope>NUCLEOTIDE SEQUENCE</scope>
    <source>
        <strain evidence="6">RSA 1196</strain>
    </source>
</reference>
<dbReference type="EMBL" id="JANBPY010000067">
    <property type="protein sequence ID" value="KAJ1969353.1"/>
    <property type="molecule type" value="Genomic_DNA"/>
</dbReference>
<evidence type="ECO:0000256" key="3">
    <source>
        <dbReference type="ARBA" id="ARBA00022840"/>
    </source>
</evidence>
<dbReference type="GO" id="GO:0008094">
    <property type="term" value="F:ATP-dependent activity, acting on DNA"/>
    <property type="evidence" value="ECO:0007669"/>
    <property type="project" value="TreeGrafter"/>
</dbReference>
<keyword evidence="7" id="KW-1185">Reference proteome</keyword>
<name>A0A9W8B046_9FUNG</name>
<feature type="domain" description="SNF2 N-terminal" evidence="5">
    <location>
        <begin position="52"/>
        <end position="448"/>
    </location>
</feature>
<dbReference type="GO" id="GO:0006281">
    <property type="term" value="P:DNA repair"/>
    <property type="evidence" value="ECO:0007669"/>
    <property type="project" value="TreeGrafter"/>
</dbReference>
<evidence type="ECO:0000256" key="1">
    <source>
        <dbReference type="ARBA" id="ARBA00022741"/>
    </source>
</evidence>
<protein>
    <recommendedName>
        <fullName evidence="5">SNF2 N-terminal domain-containing protein</fullName>
    </recommendedName>
</protein>
<evidence type="ECO:0000256" key="2">
    <source>
        <dbReference type="ARBA" id="ARBA00022801"/>
    </source>
</evidence>
<evidence type="ECO:0000256" key="4">
    <source>
        <dbReference type="SAM" id="MobiDB-lite"/>
    </source>
</evidence>
<gene>
    <name evidence="6" type="ORF">IWQ62_000676</name>
</gene>
<dbReference type="GO" id="GO:0005634">
    <property type="term" value="C:nucleus"/>
    <property type="evidence" value="ECO:0007669"/>
    <property type="project" value="TreeGrafter"/>
</dbReference>
<dbReference type="OrthoDB" id="2801544at2759"/>
<dbReference type="PANTHER" id="PTHR45626">
    <property type="entry name" value="TRANSCRIPTION TERMINATION FACTOR 2-RELATED"/>
    <property type="match status" value="1"/>
</dbReference>
<dbReference type="AlphaFoldDB" id="A0A9W8B046"/>
<dbReference type="InterPro" id="IPR000330">
    <property type="entry name" value="SNF2_N"/>
</dbReference>
<keyword evidence="1" id="KW-0547">Nucleotide-binding</keyword>
<dbReference type="GO" id="GO:0005524">
    <property type="term" value="F:ATP binding"/>
    <property type="evidence" value="ECO:0007669"/>
    <property type="project" value="UniProtKB-KW"/>
</dbReference>
<evidence type="ECO:0000259" key="5">
    <source>
        <dbReference type="Pfam" id="PF00176"/>
    </source>
</evidence>
<comment type="caution">
    <text evidence="6">The sequence shown here is derived from an EMBL/GenBank/DDBJ whole genome shotgun (WGS) entry which is preliminary data.</text>
</comment>
<dbReference type="PANTHER" id="PTHR45626:SF51">
    <property type="entry name" value="SNF2-RELATED DOMAIN-CONTAINING PROTEIN"/>
    <property type="match status" value="1"/>
</dbReference>
<feature type="region of interest" description="Disordered" evidence="4">
    <location>
        <begin position="196"/>
        <end position="224"/>
    </location>
</feature>
<keyword evidence="3" id="KW-0067">ATP-binding</keyword>
<sequence length="457" mass="51687">MSDDNNIIYDLLLKLPSPTLDNVDPLGLYDDLFSPLHENGPIEGLVTPLYQYQRAAVAQMLHQELYPPGYVPTLGDLPLDTYPPELQSKPISCPYDCGKHHYSPAVNPLPYDISTADNLTTVRARGGILAEDPRSGKILELLALILLTKDQVSCPTALDAEFTKAVCRLSYRRYLKYTLLQPYSYPDRTTKLSKYSNYYSDTDTDDDDDNDELGDDDDDDDDEFEDDDLDYIYRDVKDIYHVDKTDDDDDIFESESSCLPGKGIVPSLRYLALREIVHCPRLSRIALESTLPPDLKELMWISGFNYIEERSFATAYFKNPELPIPENVEQHHQDLVSFTKGTSNVSKFTDNLASLSSQGPKVWNRLNNFDWSSFLDSEPLPSIPSHLSRATLVVLHGIFLDAWISAIKKHAVSAKLKYIVHRGDSIPSMTALLDSDLVLISIGDLQEMYDTAYRYDA</sequence>
<evidence type="ECO:0000313" key="7">
    <source>
        <dbReference type="Proteomes" id="UP001150925"/>
    </source>
</evidence>
<accession>A0A9W8B046</accession>
<dbReference type="GO" id="GO:0016787">
    <property type="term" value="F:hydrolase activity"/>
    <property type="evidence" value="ECO:0007669"/>
    <property type="project" value="UniProtKB-KW"/>
</dbReference>
<feature type="non-terminal residue" evidence="6">
    <location>
        <position position="457"/>
    </location>
</feature>